<evidence type="ECO:0000259" key="3">
    <source>
        <dbReference type="SMART" id="SM00256"/>
    </source>
</evidence>
<sequence length="483" mass="53628">MLLEFALRVLRCVYADIVIAMGNFLSSARSQEDEVLIANNDSQKRQRISIEYEQQPAIIPGLPEEIALQILARVSRGNHPLLRCVCKSWHQVLSTPEIFNLRKELGVTEEWLYVLMKDEEERLGWHVLDPVDGKWRKLPPMPEIANIAKKPETAETSWGWRIPLGPLRTMRFAGLFRGWFQRKGFLDKTPFCGCSAGAINGSLYVLGGFSWASAMRAVWRYDSRTNRWASSAAMEVARAYCKTGVVDNKLYAIGGVDRGRGGLTPLQSAEVYDPETDSWSQVAPMPFRRAQVLPTAFLADMLKPIATGMAAYNGKLCVPQSLYSWPFFVDVGGEIFDPATDMWAEMPIGMGEDWPARQAGTKLSVVVGGKLYALDPTSSMDGSKIKVYDSDQDVWKVVLKKVPILLDLSDSESPYLLAGFDGKLHVITKDINDNVAVLRAELGSDNSNSSQQAVKDSVEFGWKTISSASFGTVELVACQVLDL</sequence>
<dbReference type="PANTHER" id="PTHR46344">
    <property type="entry name" value="OS02G0202900 PROTEIN"/>
    <property type="match status" value="1"/>
</dbReference>
<dbReference type="InterPro" id="IPR006652">
    <property type="entry name" value="Kelch_1"/>
</dbReference>
<proteinExistence type="predicted"/>
<gene>
    <name evidence="4" type="ORF">KC19_6G190200</name>
</gene>
<comment type="caution">
    <text evidence="4">The sequence shown here is derived from an EMBL/GenBank/DDBJ whole genome shotgun (WGS) entry which is preliminary data.</text>
</comment>
<dbReference type="SUPFAM" id="SSF81383">
    <property type="entry name" value="F-box domain"/>
    <property type="match status" value="1"/>
</dbReference>
<organism evidence="4 5">
    <name type="scientific">Ceratodon purpureus</name>
    <name type="common">Fire moss</name>
    <name type="synonym">Dicranum purpureum</name>
    <dbReference type="NCBI Taxonomy" id="3225"/>
    <lineage>
        <taxon>Eukaryota</taxon>
        <taxon>Viridiplantae</taxon>
        <taxon>Streptophyta</taxon>
        <taxon>Embryophyta</taxon>
        <taxon>Bryophyta</taxon>
        <taxon>Bryophytina</taxon>
        <taxon>Bryopsida</taxon>
        <taxon>Dicranidae</taxon>
        <taxon>Pseudoditrichales</taxon>
        <taxon>Ditrichaceae</taxon>
        <taxon>Ceratodon</taxon>
    </lineage>
</organism>
<dbReference type="SUPFAM" id="SSF117281">
    <property type="entry name" value="Kelch motif"/>
    <property type="match status" value="1"/>
</dbReference>
<dbReference type="InterPro" id="IPR015915">
    <property type="entry name" value="Kelch-typ_b-propeller"/>
</dbReference>
<dbReference type="Gene3D" id="2.120.10.80">
    <property type="entry name" value="Kelch-type beta propeller"/>
    <property type="match status" value="1"/>
</dbReference>
<evidence type="ECO:0000256" key="2">
    <source>
        <dbReference type="ARBA" id="ARBA00022737"/>
    </source>
</evidence>
<dbReference type="SMART" id="SM00256">
    <property type="entry name" value="FBOX"/>
    <property type="match status" value="1"/>
</dbReference>
<dbReference type="PANTHER" id="PTHR46344:SF27">
    <property type="entry name" value="KELCH REPEAT SUPERFAMILY PROTEIN"/>
    <property type="match status" value="1"/>
</dbReference>
<dbReference type="OrthoDB" id="45365at2759"/>
<dbReference type="EMBL" id="CM026427">
    <property type="protein sequence ID" value="KAG0570826.1"/>
    <property type="molecule type" value="Genomic_DNA"/>
</dbReference>
<dbReference type="SMART" id="SM00612">
    <property type="entry name" value="Kelch"/>
    <property type="match status" value="2"/>
</dbReference>
<reference evidence="4 5" key="1">
    <citation type="submission" date="2020-06" db="EMBL/GenBank/DDBJ databases">
        <title>WGS assembly of Ceratodon purpureus strain R40.</title>
        <authorList>
            <person name="Carey S.B."/>
            <person name="Jenkins J."/>
            <person name="Shu S."/>
            <person name="Lovell J.T."/>
            <person name="Sreedasyam A."/>
            <person name="Maumus F."/>
            <person name="Tiley G.P."/>
            <person name="Fernandez-Pozo N."/>
            <person name="Barry K."/>
            <person name="Chen C."/>
            <person name="Wang M."/>
            <person name="Lipzen A."/>
            <person name="Daum C."/>
            <person name="Saski C.A."/>
            <person name="Payton A.C."/>
            <person name="Mcbreen J.C."/>
            <person name="Conrad R.E."/>
            <person name="Kollar L.M."/>
            <person name="Olsson S."/>
            <person name="Huttunen S."/>
            <person name="Landis J.B."/>
            <person name="Wickett N.J."/>
            <person name="Johnson M.G."/>
            <person name="Rensing S.A."/>
            <person name="Grimwood J."/>
            <person name="Schmutz J."/>
            <person name="Mcdaniel S.F."/>
        </authorList>
    </citation>
    <scope>NUCLEOTIDE SEQUENCE [LARGE SCALE GENOMIC DNA]</scope>
    <source>
        <strain evidence="4 5">R40</strain>
    </source>
</reference>
<dbReference type="InterPro" id="IPR001810">
    <property type="entry name" value="F-box_dom"/>
</dbReference>
<dbReference type="CDD" id="cd22152">
    <property type="entry name" value="F-box_AtAFR-like"/>
    <property type="match status" value="1"/>
</dbReference>
<evidence type="ECO:0000256" key="1">
    <source>
        <dbReference type="ARBA" id="ARBA00022441"/>
    </source>
</evidence>
<dbReference type="Pfam" id="PF00646">
    <property type="entry name" value="F-box"/>
    <property type="match status" value="1"/>
</dbReference>
<keyword evidence="2" id="KW-0677">Repeat</keyword>
<keyword evidence="5" id="KW-1185">Reference proteome</keyword>
<keyword evidence="1" id="KW-0880">Kelch repeat</keyword>
<protein>
    <recommendedName>
        <fullName evidence="3">F-box domain-containing protein</fullName>
    </recommendedName>
</protein>
<evidence type="ECO:0000313" key="5">
    <source>
        <dbReference type="Proteomes" id="UP000822688"/>
    </source>
</evidence>
<dbReference type="InterPro" id="IPR036047">
    <property type="entry name" value="F-box-like_dom_sf"/>
</dbReference>
<dbReference type="Pfam" id="PF01344">
    <property type="entry name" value="Kelch_1"/>
    <property type="match status" value="2"/>
</dbReference>
<accession>A0A8T0HJ53</accession>
<dbReference type="AlphaFoldDB" id="A0A8T0HJ53"/>
<name>A0A8T0HJ53_CERPU</name>
<evidence type="ECO:0000313" key="4">
    <source>
        <dbReference type="EMBL" id="KAG0570826.1"/>
    </source>
</evidence>
<feature type="domain" description="F-box" evidence="3">
    <location>
        <begin position="62"/>
        <end position="102"/>
    </location>
</feature>
<dbReference type="Proteomes" id="UP000822688">
    <property type="component" value="Chromosome 6"/>
</dbReference>